<evidence type="ECO:0000256" key="8">
    <source>
        <dbReference type="ARBA" id="ARBA00022614"/>
    </source>
</evidence>
<protein>
    <recommendedName>
        <fullName evidence="4">non-specific serine/threonine protein kinase</fullName>
        <ecNumber evidence="4">2.7.11.1</ecNumber>
    </recommendedName>
</protein>
<evidence type="ECO:0000256" key="24">
    <source>
        <dbReference type="SAM" id="SignalP"/>
    </source>
</evidence>
<dbReference type="Gene3D" id="3.30.200.20">
    <property type="entry name" value="Phosphorylase Kinase, domain 1"/>
    <property type="match status" value="1"/>
</dbReference>
<dbReference type="Pfam" id="PF00069">
    <property type="entry name" value="Pkinase"/>
    <property type="match status" value="1"/>
</dbReference>
<dbReference type="InterPro" id="IPR032675">
    <property type="entry name" value="LRR_dom_sf"/>
</dbReference>
<evidence type="ECO:0000313" key="27">
    <source>
        <dbReference type="Proteomes" id="UP000030645"/>
    </source>
</evidence>
<evidence type="ECO:0000256" key="20">
    <source>
        <dbReference type="ARBA" id="ARBA00047899"/>
    </source>
</evidence>
<evidence type="ECO:0000256" key="11">
    <source>
        <dbReference type="ARBA" id="ARBA00022729"/>
    </source>
</evidence>
<evidence type="ECO:0000256" key="6">
    <source>
        <dbReference type="ARBA" id="ARBA00022527"/>
    </source>
</evidence>
<evidence type="ECO:0000256" key="16">
    <source>
        <dbReference type="ARBA" id="ARBA00022989"/>
    </source>
</evidence>
<dbReference type="Gene3D" id="3.80.10.10">
    <property type="entry name" value="Ribonuclease Inhibitor"/>
    <property type="match status" value="3"/>
</dbReference>
<dbReference type="GO" id="GO:0005886">
    <property type="term" value="C:plasma membrane"/>
    <property type="evidence" value="ECO:0007669"/>
    <property type="project" value="UniProtKB-SubCell"/>
</dbReference>
<reference evidence="27" key="1">
    <citation type="submission" date="2013-01" db="EMBL/GenBank/DDBJ databases">
        <title>Draft Genome Sequence of a Mulberry Tree, Morus notabilis C.K. Schneid.</title>
        <authorList>
            <person name="He N."/>
            <person name="Zhao S."/>
        </authorList>
    </citation>
    <scope>NUCLEOTIDE SEQUENCE</scope>
</reference>
<dbReference type="SUPFAM" id="SSF56112">
    <property type="entry name" value="Protein kinase-like (PK-like)"/>
    <property type="match status" value="1"/>
</dbReference>
<evidence type="ECO:0000256" key="7">
    <source>
        <dbReference type="ARBA" id="ARBA00022553"/>
    </source>
</evidence>
<dbReference type="Pfam" id="PF08263">
    <property type="entry name" value="LRRNT_2"/>
    <property type="match status" value="1"/>
</dbReference>
<evidence type="ECO:0000256" key="2">
    <source>
        <dbReference type="ARBA" id="ARBA00004479"/>
    </source>
</evidence>
<dbReference type="FunFam" id="1.10.510.10:FF:000358">
    <property type="entry name" value="Putative leucine-rich repeat receptor-like serine/threonine-protein kinase"/>
    <property type="match status" value="1"/>
</dbReference>
<dbReference type="SUPFAM" id="SSF52058">
    <property type="entry name" value="L domain-like"/>
    <property type="match status" value="3"/>
</dbReference>
<evidence type="ECO:0000256" key="12">
    <source>
        <dbReference type="ARBA" id="ARBA00022737"/>
    </source>
</evidence>
<keyword evidence="15 22" id="KW-0067">ATP-binding</keyword>
<dbReference type="PROSITE" id="PS00107">
    <property type="entry name" value="PROTEIN_KINASE_ATP"/>
    <property type="match status" value="1"/>
</dbReference>
<evidence type="ECO:0000256" key="1">
    <source>
        <dbReference type="ARBA" id="ARBA00004162"/>
    </source>
</evidence>
<comment type="similarity">
    <text evidence="3">Belongs to the protein kinase superfamily. Ser/Thr protein kinase family.</text>
</comment>
<keyword evidence="10 23" id="KW-0812">Transmembrane</keyword>
<dbReference type="SMART" id="SM00220">
    <property type="entry name" value="S_TKc"/>
    <property type="match status" value="1"/>
</dbReference>
<name>W9QVG1_9ROSA</name>
<keyword evidence="8" id="KW-0433">Leucine-rich repeat</keyword>
<dbReference type="PANTHER" id="PTHR48053">
    <property type="entry name" value="LEUCINE RICH REPEAT FAMILY PROTEIN, EXPRESSED"/>
    <property type="match status" value="1"/>
</dbReference>
<comment type="catalytic activity">
    <reaction evidence="20">
        <text>L-threonyl-[protein] + ATP = O-phospho-L-threonyl-[protein] + ADP + H(+)</text>
        <dbReference type="Rhea" id="RHEA:46608"/>
        <dbReference type="Rhea" id="RHEA-COMP:11060"/>
        <dbReference type="Rhea" id="RHEA-COMP:11605"/>
        <dbReference type="ChEBI" id="CHEBI:15378"/>
        <dbReference type="ChEBI" id="CHEBI:30013"/>
        <dbReference type="ChEBI" id="CHEBI:30616"/>
        <dbReference type="ChEBI" id="CHEBI:61977"/>
        <dbReference type="ChEBI" id="CHEBI:456216"/>
        <dbReference type="EC" id="2.7.11.1"/>
    </reaction>
</comment>
<sequence>MVYVNTMFLFLVLQHAVVTWVWGRAARDHGPYHHHPRHSLVVDKAALLRFKKGITEDPFSVLSNWNDSVHVCHFNGVKCDRNHHRVSQLVLNESQLVGVLSPFLSNLTGLRILWIVNSHLFGTIPREFSSLTHLKSLLLEGNNLFGPIPDSLSLLPNLKTVILLDNNLNGTFSPAFFSNCSSSFQNLDVSANSFSGEIPTEIGNCVNLWSLNLYNNRFSGVLPLSLINISSLLNLDVEYNHFSGELPTEIIGSFPSLIFLHLSFNKMKSHNGNTDLSPFFDAVRNCTGLEELEMAGMGFGGTLPASIGQFLGANLTVMLLQDNKIFGSIPPSISNFSKLRMLNLSSNLMTGTISDEMRVLPRLEQLFLSHNCFSGPIPKVLGKFPSLGLLDLSHNKFFGEIPESLGNLSRLSNMFLNNNQLSGKIPSTLGRCTELLTIDLSYNRLAGKIPSEISGMSGIRIFINFSNNQLEGPLPLELSKLEDVQEMDFSSNNLSGSIFPQISSCISVRLINFSNNSLEGKLPDSLVDLKDLESFDVSRNHLSGIISSKLNNSVTLTYLNLSFNDFVGTIPSGGIFNSVTQLSFLGNSRLCGIVGGTPLPCCKRPLCTHKRHLFHSRVFLIVFLIMTILLALFLATCCAFCFGCIVVVPSKKAQVVTEPTSPEFIHNIPRITYRELADATEGFHDKTLIGSGSYGHVYKGVLSNGTTIAVKVLHTQSSSSIDSFRRECEALKIIRHRNVIRIITVCSFPDFKALVFPYMANGSLDSRLYELPSNRLSSRSSCLTLAQRVNICSDVAEGMAYLHHQAPIVVIHCDLKPSNVLLNSDMTALVSDFGISTLLTPKGAAENLENSTSDNILVGSVGYIPPEYGLGSKTTTKGDVYSFGILVLEMVTGKRPTNDMFVGGLTLQHWVSKSYRHENIEKVVDAGMARASRDLSSKRKKIWEVSIGSLIELGLRCTQDSPSSRPTMLDVAVDLNRLKRDLCRVTKII</sequence>
<dbReference type="InterPro" id="IPR013210">
    <property type="entry name" value="LRR_N_plant-typ"/>
</dbReference>
<comment type="subcellular location">
    <subcellularLocation>
        <location evidence="1">Cell membrane</location>
        <topology evidence="1">Single-pass membrane protein</topology>
    </subcellularLocation>
    <subcellularLocation>
        <location evidence="2">Membrane</location>
        <topology evidence="2">Single-pass type I membrane protein</topology>
    </subcellularLocation>
</comment>
<evidence type="ECO:0000256" key="21">
    <source>
        <dbReference type="ARBA" id="ARBA00048679"/>
    </source>
</evidence>
<dbReference type="InterPro" id="IPR008271">
    <property type="entry name" value="Ser/Thr_kinase_AS"/>
</dbReference>
<organism evidence="26 27">
    <name type="scientific">Morus notabilis</name>
    <dbReference type="NCBI Taxonomy" id="981085"/>
    <lineage>
        <taxon>Eukaryota</taxon>
        <taxon>Viridiplantae</taxon>
        <taxon>Streptophyta</taxon>
        <taxon>Embryophyta</taxon>
        <taxon>Tracheophyta</taxon>
        <taxon>Spermatophyta</taxon>
        <taxon>Magnoliopsida</taxon>
        <taxon>eudicotyledons</taxon>
        <taxon>Gunneridae</taxon>
        <taxon>Pentapetalae</taxon>
        <taxon>rosids</taxon>
        <taxon>fabids</taxon>
        <taxon>Rosales</taxon>
        <taxon>Moraceae</taxon>
        <taxon>Moreae</taxon>
        <taxon>Morus</taxon>
    </lineage>
</organism>
<dbReference type="PROSITE" id="PS00108">
    <property type="entry name" value="PROTEIN_KINASE_ST"/>
    <property type="match status" value="1"/>
</dbReference>
<feature type="transmembrane region" description="Helical" evidence="23">
    <location>
        <begin position="618"/>
        <end position="648"/>
    </location>
</feature>
<keyword evidence="11 24" id="KW-0732">Signal</keyword>
<evidence type="ECO:0000313" key="26">
    <source>
        <dbReference type="EMBL" id="EXB55136.1"/>
    </source>
</evidence>
<keyword evidence="19" id="KW-0325">Glycoprotein</keyword>
<dbReference type="PROSITE" id="PS50011">
    <property type="entry name" value="PROTEIN_KINASE_DOM"/>
    <property type="match status" value="1"/>
</dbReference>
<dbReference type="EMBL" id="KE344222">
    <property type="protein sequence ID" value="EXB55136.1"/>
    <property type="molecule type" value="Genomic_DNA"/>
</dbReference>
<feature type="chain" id="PRO_5004930954" description="non-specific serine/threonine protein kinase" evidence="24">
    <location>
        <begin position="24"/>
        <end position="989"/>
    </location>
</feature>
<dbReference type="Proteomes" id="UP000030645">
    <property type="component" value="Unassembled WGS sequence"/>
</dbReference>
<keyword evidence="7" id="KW-0597">Phosphoprotein</keyword>
<dbReference type="eggNOG" id="ENOG502QUB0">
    <property type="taxonomic scope" value="Eukaryota"/>
</dbReference>
<dbReference type="Pfam" id="PF00560">
    <property type="entry name" value="LRR_1"/>
    <property type="match status" value="6"/>
</dbReference>
<keyword evidence="17 23" id="KW-0472">Membrane</keyword>
<gene>
    <name evidence="26" type="ORF">L484_018062</name>
</gene>
<evidence type="ECO:0000256" key="19">
    <source>
        <dbReference type="ARBA" id="ARBA00023180"/>
    </source>
</evidence>
<evidence type="ECO:0000256" key="9">
    <source>
        <dbReference type="ARBA" id="ARBA00022679"/>
    </source>
</evidence>
<dbReference type="STRING" id="981085.W9QVG1"/>
<keyword evidence="16 23" id="KW-1133">Transmembrane helix</keyword>
<dbReference type="CDD" id="cd14066">
    <property type="entry name" value="STKc_IRAK"/>
    <property type="match status" value="1"/>
</dbReference>
<evidence type="ECO:0000256" key="5">
    <source>
        <dbReference type="ARBA" id="ARBA00022475"/>
    </source>
</evidence>
<dbReference type="InterPro" id="IPR051716">
    <property type="entry name" value="Plant_RL_S/T_kinase"/>
</dbReference>
<evidence type="ECO:0000256" key="14">
    <source>
        <dbReference type="ARBA" id="ARBA00022777"/>
    </source>
</evidence>
<feature type="signal peptide" evidence="24">
    <location>
        <begin position="1"/>
        <end position="23"/>
    </location>
</feature>
<evidence type="ECO:0000256" key="3">
    <source>
        <dbReference type="ARBA" id="ARBA00008684"/>
    </source>
</evidence>
<comment type="catalytic activity">
    <reaction evidence="21">
        <text>L-seryl-[protein] + ATP = O-phospho-L-seryl-[protein] + ADP + H(+)</text>
        <dbReference type="Rhea" id="RHEA:17989"/>
        <dbReference type="Rhea" id="RHEA-COMP:9863"/>
        <dbReference type="Rhea" id="RHEA-COMP:11604"/>
        <dbReference type="ChEBI" id="CHEBI:15378"/>
        <dbReference type="ChEBI" id="CHEBI:29999"/>
        <dbReference type="ChEBI" id="CHEBI:30616"/>
        <dbReference type="ChEBI" id="CHEBI:83421"/>
        <dbReference type="ChEBI" id="CHEBI:456216"/>
        <dbReference type="EC" id="2.7.11.1"/>
    </reaction>
</comment>
<evidence type="ECO:0000256" key="4">
    <source>
        <dbReference type="ARBA" id="ARBA00012513"/>
    </source>
</evidence>
<dbReference type="EC" id="2.7.11.1" evidence="4"/>
<proteinExistence type="inferred from homology"/>
<accession>W9QVG1</accession>
<evidence type="ECO:0000256" key="10">
    <source>
        <dbReference type="ARBA" id="ARBA00022692"/>
    </source>
</evidence>
<dbReference type="GO" id="GO:0005524">
    <property type="term" value="F:ATP binding"/>
    <property type="evidence" value="ECO:0007669"/>
    <property type="project" value="UniProtKB-UniRule"/>
</dbReference>
<keyword evidence="5" id="KW-1003">Cell membrane</keyword>
<feature type="binding site" evidence="22">
    <location>
        <position position="711"/>
    </location>
    <ligand>
        <name>ATP</name>
        <dbReference type="ChEBI" id="CHEBI:30616"/>
    </ligand>
</feature>
<dbReference type="FunFam" id="3.80.10.10:FF:000288">
    <property type="entry name" value="LRR receptor-like serine/threonine-protein kinase EFR"/>
    <property type="match status" value="1"/>
</dbReference>
<feature type="domain" description="Protein kinase" evidence="25">
    <location>
        <begin position="683"/>
        <end position="978"/>
    </location>
</feature>
<keyword evidence="18 26" id="KW-0675">Receptor</keyword>
<evidence type="ECO:0000259" key="25">
    <source>
        <dbReference type="PROSITE" id="PS50011"/>
    </source>
</evidence>
<dbReference type="InterPro" id="IPR000719">
    <property type="entry name" value="Prot_kinase_dom"/>
</dbReference>
<evidence type="ECO:0000256" key="22">
    <source>
        <dbReference type="PROSITE-ProRule" id="PRU10141"/>
    </source>
</evidence>
<dbReference type="InterPro" id="IPR001611">
    <property type="entry name" value="Leu-rich_rpt"/>
</dbReference>
<dbReference type="FunFam" id="3.80.10.10:FF:000383">
    <property type="entry name" value="Leucine-rich repeat receptor protein kinase EMS1"/>
    <property type="match status" value="1"/>
</dbReference>
<dbReference type="InterPro" id="IPR017441">
    <property type="entry name" value="Protein_kinase_ATP_BS"/>
</dbReference>
<dbReference type="PANTHER" id="PTHR48053:SF151">
    <property type="entry name" value="OS02G0216000 PROTEIN"/>
    <property type="match status" value="1"/>
</dbReference>
<evidence type="ECO:0000256" key="17">
    <source>
        <dbReference type="ARBA" id="ARBA00023136"/>
    </source>
</evidence>
<dbReference type="InterPro" id="IPR011009">
    <property type="entry name" value="Kinase-like_dom_sf"/>
</dbReference>
<dbReference type="AlphaFoldDB" id="W9QVG1"/>
<evidence type="ECO:0000256" key="23">
    <source>
        <dbReference type="SAM" id="Phobius"/>
    </source>
</evidence>
<dbReference type="GO" id="GO:0004674">
    <property type="term" value="F:protein serine/threonine kinase activity"/>
    <property type="evidence" value="ECO:0007669"/>
    <property type="project" value="UniProtKB-KW"/>
</dbReference>
<evidence type="ECO:0000256" key="18">
    <source>
        <dbReference type="ARBA" id="ARBA00023170"/>
    </source>
</evidence>
<keyword evidence="13 22" id="KW-0547">Nucleotide-binding</keyword>
<keyword evidence="6" id="KW-0723">Serine/threonine-protein kinase</keyword>
<dbReference type="Gene3D" id="1.10.510.10">
    <property type="entry name" value="Transferase(Phosphotransferase) domain 1"/>
    <property type="match status" value="1"/>
</dbReference>
<evidence type="ECO:0000256" key="15">
    <source>
        <dbReference type="ARBA" id="ARBA00022840"/>
    </source>
</evidence>
<keyword evidence="27" id="KW-1185">Reference proteome</keyword>
<keyword evidence="14 26" id="KW-0418">Kinase</keyword>
<keyword evidence="12" id="KW-0677">Repeat</keyword>
<dbReference type="Pfam" id="PF13855">
    <property type="entry name" value="LRR_8"/>
    <property type="match status" value="1"/>
</dbReference>
<keyword evidence="9" id="KW-0808">Transferase</keyword>
<evidence type="ECO:0000256" key="13">
    <source>
        <dbReference type="ARBA" id="ARBA00022741"/>
    </source>
</evidence>